<dbReference type="InterPro" id="IPR012341">
    <property type="entry name" value="6hp_glycosidase-like_sf"/>
</dbReference>
<reference evidence="3 4" key="1">
    <citation type="submission" date="2023-09" db="EMBL/GenBank/DDBJ databases">
        <title>Thalassobella suaedae gen. nov., sp. nov., a marine bacterium of the family Flavobacteriaceae isolated from a halophyte Suaeda japonica.</title>
        <authorList>
            <person name="Lee S.Y."/>
            <person name="Hwang C.Y."/>
        </authorList>
    </citation>
    <scope>NUCLEOTIDE SEQUENCE [LARGE SCALE GENOMIC DNA]</scope>
    <source>
        <strain evidence="3 4">HL-DH14</strain>
    </source>
</reference>
<dbReference type="PANTHER" id="PTHR36845">
    <property type="entry name" value="HYDROLASE, PUTATIVE (AFU_ORTHOLOGUE AFUA_7G05090)-RELATED"/>
    <property type="match status" value="1"/>
</dbReference>
<protein>
    <recommendedName>
        <fullName evidence="5">Glucuronyl hydrolase</fullName>
    </recommendedName>
</protein>
<dbReference type="RefSeq" id="WP_415866806.1">
    <property type="nucleotide sequence ID" value="NZ_CP134537.1"/>
</dbReference>
<dbReference type="SUPFAM" id="SSF48208">
    <property type="entry name" value="Six-hairpin glycosidases"/>
    <property type="match status" value="1"/>
</dbReference>
<dbReference type="InterPro" id="IPR008928">
    <property type="entry name" value="6-hairpin_glycosidase_sf"/>
</dbReference>
<evidence type="ECO:0000256" key="2">
    <source>
        <dbReference type="ARBA" id="ARBA00038358"/>
    </source>
</evidence>
<gene>
    <name evidence="3" type="ORF">RHP51_07870</name>
</gene>
<comment type="similarity">
    <text evidence="2">Belongs to the glycosyl hydrolase 88 family.</text>
</comment>
<name>A0ABY9XX77_9FLAO</name>
<evidence type="ECO:0000256" key="1">
    <source>
        <dbReference type="ARBA" id="ARBA00022801"/>
    </source>
</evidence>
<dbReference type="Proteomes" id="UP001302806">
    <property type="component" value="Chromosome"/>
</dbReference>
<dbReference type="PANTHER" id="PTHR36845:SF1">
    <property type="entry name" value="HYDROLASE, PUTATIVE (AFU_ORTHOLOGUE AFUA_7G05090)-RELATED"/>
    <property type="match status" value="1"/>
</dbReference>
<organism evidence="3 4">
    <name type="scientific">Thalassobellus suaedae</name>
    <dbReference type="NCBI Taxonomy" id="3074124"/>
    <lineage>
        <taxon>Bacteria</taxon>
        <taxon>Pseudomonadati</taxon>
        <taxon>Bacteroidota</taxon>
        <taxon>Flavobacteriia</taxon>
        <taxon>Flavobacteriales</taxon>
        <taxon>Flavobacteriaceae</taxon>
        <taxon>Thalassobellus</taxon>
    </lineage>
</organism>
<evidence type="ECO:0000313" key="3">
    <source>
        <dbReference type="EMBL" id="WNH10558.1"/>
    </source>
</evidence>
<dbReference type="InterPro" id="IPR052369">
    <property type="entry name" value="UG_Glycosaminoglycan_Hydrolase"/>
</dbReference>
<keyword evidence="1" id="KW-0378">Hydrolase</keyword>
<accession>A0ABY9XX77</accession>
<dbReference type="EMBL" id="CP134537">
    <property type="protein sequence ID" value="WNH10558.1"/>
    <property type="molecule type" value="Genomic_DNA"/>
</dbReference>
<dbReference type="Gene3D" id="1.50.10.10">
    <property type="match status" value="1"/>
</dbReference>
<evidence type="ECO:0000313" key="4">
    <source>
        <dbReference type="Proteomes" id="UP001302806"/>
    </source>
</evidence>
<sequence>MVYRETRDPKFLDFVHKVTKVYLDRLPEDLIPYWDFDAPGIPNEPKDASAAVIVASALIELSTYTKDETLAKKYVDKAEQMLAELSMNYQSRNMNTANLLHSTGHKPAGSEIDYSIIYADYYYVEALLRLKKMKAGKPLNSIALKTE</sequence>
<evidence type="ECO:0008006" key="5">
    <source>
        <dbReference type="Google" id="ProtNLM"/>
    </source>
</evidence>
<proteinExistence type="inferred from homology"/>